<dbReference type="Proteomes" id="UP000016923">
    <property type="component" value="Unassembled WGS sequence"/>
</dbReference>
<accession>S3D6Z2</accession>
<evidence type="ECO:0000313" key="3">
    <source>
        <dbReference type="Proteomes" id="UP000016923"/>
    </source>
</evidence>
<dbReference type="VEuPathDB" id="FungiDB:F503_06941"/>
<protein>
    <submittedName>
        <fullName evidence="2">Uncharacterized protein</fullName>
    </submittedName>
</protein>
<keyword evidence="3" id="KW-1185">Reference proteome</keyword>
<dbReference type="AlphaFoldDB" id="S3D6Z2"/>
<dbReference type="EMBL" id="KE148147">
    <property type="protein sequence ID" value="EPE09165.1"/>
    <property type="molecule type" value="Genomic_DNA"/>
</dbReference>
<reference evidence="2 3" key="1">
    <citation type="journal article" date="2013" name="BMC Genomics">
        <title>The genome and transcriptome of the pine saprophyte Ophiostoma piceae, and a comparison with the bark beetle-associated pine pathogen Grosmannia clavigera.</title>
        <authorList>
            <person name="Haridas S."/>
            <person name="Wang Y."/>
            <person name="Lim L."/>
            <person name="Massoumi Alamouti S."/>
            <person name="Jackman S."/>
            <person name="Docking R."/>
            <person name="Robertson G."/>
            <person name="Birol I."/>
            <person name="Bohlmann J."/>
            <person name="Breuil C."/>
        </authorList>
    </citation>
    <scope>NUCLEOTIDE SEQUENCE [LARGE SCALE GENOMIC DNA]</scope>
    <source>
        <strain evidence="2 3">UAMH 11346</strain>
    </source>
</reference>
<evidence type="ECO:0000313" key="2">
    <source>
        <dbReference type="EMBL" id="EPE09165.1"/>
    </source>
</evidence>
<dbReference type="HOGENOM" id="CLU_1555724_0_0_1"/>
<gene>
    <name evidence="2" type="ORF">F503_06941</name>
</gene>
<organism evidence="2 3">
    <name type="scientific">Ophiostoma piceae (strain UAMH 11346)</name>
    <name type="common">Sap stain fungus</name>
    <dbReference type="NCBI Taxonomy" id="1262450"/>
    <lineage>
        <taxon>Eukaryota</taxon>
        <taxon>Fungi</taxon>
        <taxon>Dikarya</taxon>
        <taxon>Ascomycota</taxon>
        <taxon>Pezizomycotina</taxon>
        <taxon>Sordariomycetes</taxon>
        <taxon>Sordariomycetidae</taxon>
        <taxon>Ophiostomatales</taxon>
        <taxon>Ophiostomataceae</taxon>
        <taxon>Ophiostoma</taxon>
    </lineage>
</organism>
<feature type="region of interest" description="Disordered" evidence="1">
    <location>
        <begin position="1"/>
        <end position="23"/>
    </location>
</feature>
<sequence>MSMMAPEKENLGLNLGQGQSQQRMSYDALTTLAHAAAASNAPPVSSAPRRARSKRAMTIATTGTTLLRVDENPGSGASTPRHTPKKTPHATPKDTPTKANMGKLLVKSPSKGSFVGSVEPSASSPLRKNKSLAPGSGPSTPSKSKRDSLGLYDQEGFLLSSPFRGKQEKQEM</sequence>
<name>S3D6Z2_OPHP1</name>
<proteinExistence type="predicted"/>
<dbReference type="OrthoDB" id="4760011at2759"/>
<evidence type="ECO:0000256" key="1">
    <source>
        <dbReference type="SAM" id="MobiDB-lite"/>
    </source>
</evidence>
<feature type="compositionally biased region" description="Basic and acidic residues" evidence="1">
    <location>
        <begin position="1"/>
        <end position="10"/>
    </location>
</feature>
<dbReference type="eggNOG" id="ENOG502RQYP">
    <property type="taxonomic scope" value="Eukaryota"/>
</dbReference>
<feature type="region of interest" description="Disordered" evidence="1">
    <location>
        <begin position="36"/>
        <end position="172"/>
    </location>
</feature>
<feature type="compositionally biased region" description="Low complexity" evidence="1">
    <location>
        <begin position="36"/>
        <end position="48"/>
    </location>
</feature>
<feature type="compositionally biased region" description="Low complexity" evidence="1">
    <location>
        <begin position="11"/>
        <end position="22"/>
    </location>
</feature>